<dbReference type="GeneID" id="35604660"/>
<reference evidence="2 3" key="1">
    <citation type="submission" date="2016-03" db="EMBL/GenBank/DDBJ databases">
        <authorList>
            <person name="Ploux O."/>
        </authorList>
    </citation>
    <scope>NUCLEOTIDE SEQUENCE [LARGE SCALE GENOMIC DNA]</scope>
    <source>
        <strain evidence="2 3">URUG2</strain>
    </source>
</reference>
<protein>
    <submittedName>
        <fullName evidence="2">Uncharacterized protein</fullName>
    </submittedName>
</protein>
<evidence type="ECO:0000313" key="2">
    <source>
        <dbReference type="EMBL" id="CZT23877.1"/>
    </source>
</evidence>
<dbReference type="AlphaFoldDB" id="A0A2D3V0M8"/>
<organism evidence="2 3">
    <name type="scientific">Ramularia collo-cygni</name>
    <dbReference type="NCBI Taxonomy" id="112498"/>
    <lineage>
        <taxon>Eukaryota</taxon>
        <taxon>Fungi</taxon>
        <taxon>Dikarya</taxon>
        <taxon>Ascomycota</taxon>
        <taxon>Pezizomycotina</taxon>
        <taxon>Dothideomycetes</taxon>
        <taxon>Dothideomycetidae</taxon>
        <taxon>Mycosphaerellales</taxon>
        <taxon>Mycosphaerellaceae</taxon>
        <taxon>Ramularia</taxon>
    </lineage>
</organism>
<gene>
    <name evidence="2" type="ORF">RCC_09592</name>
</gene>
<dbReference type="Proteomes" id="UP000225277">
    <property type="component" value="Unassembled WGS sequence"/>
</dbReference>
<evidence type="ECO:0000256" key="1">
    <source>
        <dbReference type="SAM" id="MobiDB-lite"/>
    </source>
</evidence>
<feature type="region of interest" description="Disordered" evidence="1">
    <location>
        <begin position="300"/>
        <end position="326"/>
    </location>
</feature>
<proteinExistence type="predicted"/>
<feature type="region of interest" description="Disordered" evidence="1">
    <location>
        <begin position="1"/>
        <end position="20"/>
    </location>
</feature>
<dbReference type="EMBL" id="FJUY01000018">
    <property type="protein sequence ID" value="CZT23877.1"/>
    <property type="molecule type" value="Genomic_DNA"/>
</dbReference>
<accession>A0A2D3V0M8</accession>
<name>A0A2D3V0M8_9PEZI</name>
<sequence length="326" mass="36691">MSNSTTDARTLPGSNFDQSQTHLDWVPPEITSMVHKLILPSDEFVITSKDARKGLLGPVSSTAALEKGVQESTFSFSTIYASAISNKTSFNSAYRLLAQQYIIDELNCITINVQDFQFANTRKLFRTLQNRGKLQDFLSPADEADGSDENTPARQIRFHHIITKKFTGNSSIIEKFSKWIETMKKPDELFNMKHDYIKFADSSAFRQCISDLSAVVTTTRPRQRDIIADQLRECADILDQQKLAENHLMDMISAQAQQDLEDLRERVMRDELEEDVVGPDIGDADEVEIKEDADVEEKVKIEDEDEGEGVAMQPTGSASWGGLRTV</sequence>
<dbReference type="RefSeq" id="XP_023630601.1">
    <property type="nucleotide sequence ID" value="XM_023774833.1"/>
</dbReference>
<evidence type="ECO:0000313" key="3">
    <source>
        <dbReference type="Proteomes" id="UP000225277"/>
    </source>
</evidence>
<keyword evidence="3" id="KW-1185">Reference proteome</keyword>